<feature type="transmembrane region" description="Helical" evidence="2">
    <location>
        <begin position="12"/>
        <end position="36"/>
    </location>
</feature>
<feature type="coiled-coil region" evidence="1">
    <location>
        <begin position="341"/>
        <end position="368"/>
    </location>
</feature>
<feature type="transmembrane region" description="Helical" evidence="2">
    <location>
        <begin position="257"/>
        <end position="281"/>
    </location>
</feature>
<feature type="transmembrane region" description="Helical" evidence="2">
    <location>
        <begin position="183"/>
        <end position="204"/>
    </location>
</feature>
<feature type="transmembrane region" description="Helical" evidence="2">
    <location>
        <begin position="56"/>
        <end position="76"/>
    </location>
</feature>
<dbReference type="GO" id="GO:0007270">
    <property type="term" value="P:neuron-neuron synaptic transmission"/>
    <property type="evidence" value="ECO:0007669"/>
    <property type="project" value="TreeGrafter"/>
</dbReference>
<dbReference type="RefSeq" id="XP_025413337.1">
    <property type="nucleotide sequence ID" value="XM_025557552.1"/>
</dbReference>
<dbReference type="OrthoDB" id="45313at2759"/>
<dbReference type="GO" id="GO:0007274">
    <property type="term" value="P:neuromuscular synaptic transmission"/>
    <property type="evidence" value="ECO:0007669"/>
    <property type="project" value="TreeGrafter"/>
</dbReference>
<evidence type="ECO:0000256" key="2">
    <source>
        <dbReference type="SAM" id="Phobius"/>
    </source>
</evidence>
<evidence type="ECO:0000256" key="1">
    <source>
        <dbReference type="SAM" id="Coils"/>
    </source>
</evidence>
<dbReference type="CTD" id="33765"/>
<feature type="transmembrane region" description="Helical" evidence="2">
    <location>
        <begin position="293"/>
        <end position="310"/>
    </location>
</feature>
<dbReference type="InterPro" id="IPR032751">
    <property type="entry name" value="Fuseless"/>
</dbReference>
<gene>
    <name evidence="4" type="primary">LOC112685614</name>
</gene>
<dbReference type="PANTHER" id="PTHR35270">
    <property type="entry name" value="FUSELESS, ISOFORM A"/>
    <property type="match status" value="1"/>
</dbReference>
<feature type="transmembrane region" description="Helical" evidence="2">
    <location>
        <begin position="91"/>
        <end position="112"/>
    </location>
</feature>
<keyword evidence="3" id="KW-1185">Reference proteome</keyword>
<evidence type="ECO:0000313" key="3">
    <source>
        <dbReference type="Proteomes" id="UP000694846"/>
    </source>
</evidence>
<organism evidence="3 4">
    <name type="scientific">Sipha flava</name>
    <name type="common">yellow sugarcane aphid</name>
    <dbReference type="NCBI Taxonomy" id="143950"/>
    <lineage>
        <taxon>Eukaryota</taxon>
        <taxon>Metazoa</taxon>
        <taxon>Ecdysozoa</taxon>
        <taxon>Arthropoda</taxon>
        <taxon>Hexapoda</taxon>
        <taxon>Insecta</taxon>
        <taxon>Pterygota</taxon>
        <taxon>Neoptera</taxon>
        <taxon>Paraneoptera</taxon>
        <taxon>Hemiptera</taxon>
        <taxon>Sternorrhyncha</taxon>
        <taxon>Aphidomorpha</taxon>
        <taxon>Aphidoidea</taxon>
        <taxon>Aphididae</taxon>
        <taxon>Sipha</taxon>
    </lineage>
</organism>
<dbReference type="GeneID" id="112685614"/>
<keyword evidence="2" id="KW-0812">Transmembrane</keyword>
<dbReference type="Pfam" id="PF15993">
    <property type="entry name" value="Fuseless"/>
    <property type="match status" value="1"/>
</dbReference>
<name>A0A8B8FRF9_9HEMI</name>
<dbReference type="GO" id="GO:0070073">
    <property type="term" value="P:clustering of voltage-gated calcium channels"/>
    <property type="evidence" value="ECO:0007669"/>
    <property type="project" value="TreeGrafter"/>
</dbReference>
<evidence type="ECO:0000313" key="4">
    <source>
        <dbReference type="RefSeq" id="XP_025413337.1"/>
    </source>
</evidence>
<feature type="transmembrane region" description="Helical" evidence="2">
    <location>
        <begin position="224"/>
        <end position="245"/>
    </location>
</feature>
<keyword evidence="2" id="KW-1133">Transmembrane helix</keyword>
<feature type="transmembrane region" description="Helical" evidence="2">
    <location>
        <begin position="124"/>
        <end position="144"/>
    </location>
</feature>
<sequence length="407" mass="46057">MTSSVASMRRELSNGPAALVAVDAALSTVVITPVVVTYWRITWKLMDVYLLPGRKAWSTAASVAIGFLGLFVFTFFQHRLKWYLKPRKHTAMYYVISRLYTAAFAYSCINSWRGVWDAMDMLTGTRPSVVATSVALGICSLAFMKTLRNIVAPPIAILTDSYDGYFEVPTLFRIGIRDGTGSWLYVLDSFFSVCIIGSLVVIVWRGVWNLMDQYLYPKDMNTTAILSLVIGYSVVLTAFALQPFVKKLVNKVSGLKRILAVDVYLLFSFFGAVNVWRGVWIMLDEHFIPDAPITSYWVSHIACFGFLVLLNSSNSILVRGVYIDAEEDGTQCVDFPCYYVRLLVQKRKQRKQKRVKEEEEEEEEGKEMMPVKVEVNENFEKILITGENGSITMLNEMKETLNSAKIV</sequence>
<proteinExistence type="predicted"/>
<dbReference type="GO" id="GO:0042734">
    <property type="term" value="C:presynaptic membrane"/>
    <property type="evidence" value="ECO:0007669"/>
    <property type="project" value="TreeGrafter"/>
</dbReference>
<keyword evidence="1" id="KW-0175">Coiled coil</keyword>
<reference evidence="4" key="1">
    <citation type="submission" date="2025-08" db="UniProtKB">
        <authorList>
            <consortium name="RefSeq"/>
        </authorList>
    </citation>
    <scope>IDENTIFICATION</scope>
    <source>
        <tissue evidence="4">Whole body</tissue>
    </source>
</reference>
<dbReference type="AlphaFoldDB" id="A0A8B8FRF9"/>
<dbReference type="Proteomes" id="UP000694846">
    <property type="component" value="Unplaced"/>
</dbReference>
<dbReference type="PANTHER" id="PTHR35270:SF2">
    <property type="entry name" value="FUSELESS, ISOFORM A"/>
    <property type="match status" value="1"/>
</dbReference>
<accession>A0A8B8FRF9</accession>
<protein>
    <submittedName>
        <fullName evidence="4">Uncharacterized protein LOC112685614 isoform X2</fullName>
    </submittedName>
</protein>
<keyword evidence="2" id="KW-0472">Membrane</keyword>